<dbReference type="InterPro" id="IPR032675">
    <property type="entry name" value="LRR_dom_sf"/>
</dbReference>
<dbReference type="EMBL" id="NHTK01005860">
    <property type="protein sequence ID" value="PPQ72625.1"/>
    <property type="molecule type" value="Genomic_DNA"/>
</dbReference>
<protein>
    <recommendedName>
        <fullName evidence="3">F-box domain-containing protein</fullName>
    </recommendedName>
</protein>
<evidence type="ECO:0008006" key="3">
    <source>
        <dbReference type="Google" id="ProtNLM"/>
    </source>
</evidence>
<dbReference type="OrthoDB" id="2870744at2759"/>
<proteinExistence type="predicted"/>
<evidence type="ECO:0000313" key="2">
    <source>
        <dbReference type="Proteomes" id="UP000284842"/>
    </source>
</evidence>
<dbReference type="AlphaFoldDB" id="A0A409W299"/>
<comment type="caution">
    <text evidence="1">The sequence shown here is derived from an EMBL/GenBank/DDBJ whole genome shotgun (WGS) entry which is preliminary data.</text>
</comment>
<dbReference type="InParanoid" id="A0A409W299"/>
<dbReference type="Proteomes" id="UP000284842">
    <property type="component" value="Unassembled WGS sequence"/>
</dbReference>
<dbReference type="PANTHER" id="PTHR47186:SF61">
    <property type="entry name" value="LEUCINE-RICH REPEAT-CONTAINING PROTEIN 57-RELATED"/>
    <property type="match status" value="1"/>
</dbReference>
<dbReference type="Gene3D" id="3.80.10.10">
    <property type="entry name" value="Ribonuclease Inhibitor"/>
    <property type="match status" value="1"/>
</dbReference>
<name>A0A409W299_9AGAR</name>
<organism evidence="1 2">
    <name type="scientific">Panaeolus cyanescens</name>
    <dbReference type="NCBI Taxonomy" id="181874"/>
    <lineage>
        <taxon>Eukaryota</taxon>
        <taxon>Fungi</taxon>
        <taxon>Dikarya</taxon>
        <taxon>Basidiomycota</taxon>
        <taxon>Agaricomycotina</taxon>
        <taxon>Agaricomycetes</taxon>
        <taxon>Agaricomycetidae</taxon>
        <taxon>Agaricales</taxon>
        <taxon>Agaricineae</taxon>
        <taxon>Galeropsidaceae</taxon>
        <taxon>Panaeolus</taxon>
    </lineage>
</organism>
<evidence type="ECO:0000313" key="1">
    <source>
        <dbReference type="EMBL" id="PPQ72625.1"/>
    </source>
</evidence>
<accession>A0A409W299</accession>
<reference evidence="1 2" key="1">
    <citation type="journal article" date="2018" name="Evol. Lett.">
        <title>Horizontal gene cluster transfer increased hallucinogenic mushroom diversity.</title>
        <authorList>
            <person name="Reynolds H.T."/>
            <person name="Vijayakumar V."/>
            <person name="Gluck-Thaler E."/>
            <person name="Korotkin H.B."/>
            <person name="Matheny P.B."/>
            <person name="Slot J.C."/>
        </authorList>
    </citation>
    <scope>NUCLEOTIDE SEQUENCE [LARGE SCALE GENOMIC DNA]</scope>
    <source>
        <strain evidence="1 2">2629</strain>
    </source>
</reference>
<dbReference type="PANTHER" id="PTHR47186">
    <property type="entry name" value="LEUCINE-RICH REPEAT-CONTAINING PROTEIN 57"/>
    <property type="match status" value="1"/>
</dbReference>
<keyword evidence="2" id="KW-1185">Reference proteome</keyword>
<sequence>MHEVLQIPHLVAEIFQWLEDDRLTCYAGTLVCRSFTNEAQRILFRSIDKNMKPLMKLLPLVRKGRAEDPYRDVWHLTGPLRESDLKKFIKLASDVRKISSDRVDQDIKIEPNVYLDLLMQLPPSHSQPLFSNLRELDMKVKILTSEPIHVMLALAGSAPLLEVVRLMHADNDNLRVSRAMVPDWTSVFSDFIRRLQTNSTRALRMRHLEVYPDMIDELAYDAIPTSFLNLRSLALYNSPQVVCSYDYLRKISKLRYLSKLSLGTVWFHMRSSLEPPSRASSEIPFPHLDELSLSCPLGRAIDILSISSFPKVRRLEYYCVMEDDNAHPRVVINGAEEWSTFFDVLRSAAPSLKSVSLYACTFRSTGVWRDTQLHAGLFPCVEFGDGTHGVGEKLRALQGLEALNIGFPLFRLLTLDDYLNMSVSWKESMTVLRIHVAGVPREVLGDQATCNFVNINANNINTANAAPYISTGSALAPSGVMWLDELSRIAGYFPNLKTLEVDVDVQSEYLENLEAEISTIANMFIKAESPIRLVLQNPYLIHEIFQFLQDSPQELCSLSCAWRSFRKPAQDVLWRTIDFDLLPLIRLLPTARYLTDEGDGTGVWCLDGPITPADIDKVVSFGRRVRNLVSTTTNPSCSISISTYLSLATALHNRHLLPSLQHLTIQLKPPFFTFILSLIHSPRLTILELGECPIHDTLAPLDLDISTFIQKHASSKALRQLRVSSTLTPRALDTIATFKNLHNLQLNMSTTSAIPYPFLVSLSTLEHLQELNIDGASFAFTPEERHSDLSFPSLTQLLISCPLQDLTDLFAFAKFPALYDLTYEFILPPEPHSHTFDWCRFLDALYSATHIDSFRELYVIPCADHPPTHPHTHTHTHTATNAQELHDAFLKTYPGVPFSSLSSSLLQFNTLKYLTFGFPLFSSLTQEDFERLMRAMPGLETLELRCAAKGTVDASILQHIARGLPVLKSLTLDIFVFRIAGNSNSSDRTSHVKDLSGSTAQRDLYMLLDVSNHPLEQLHLRMIGFERRDVGEVTAFALLVDALFPYLKEF</sequence>
<gene>
    <name evidence="1" type="ORF">CVT24_005116</name>
</gene>
<dbReference type="SUPFAM" id="SSF52047">
    <property type="entry name" value="RNI-like"/>
    <property type="match status" value="1"/>
</dbReference>
<feature type="non-terminal residue" evidence="1">
    <location>
        <position position="1050"/>
    </location>
</feature>